<keyword evidence="2" id="KW-1185">Reference proteome</keyword>
<sequence>MTWEYRVMNRGGEVAIYEVYYYEDGRVQGHSAEPTFPAGETVEELRANCELYLAALRKPVLEYSS</sequence>
<accession>A0A431TN33</accession>
<gene>
    <name evidence="1" type="ORF">EJP69_11500</name>
</gene>
<dbReference type="Proteomes" id="UP000267418">
    <property type="component" value="Unassembled WGS sequence"/>
</dbReference>
<evidence type="ECO:0000313" key="2">
    <source>
        <dbReference type="Proteomes" id="UP000267418"/>
    </source>
</evidence>
<reference evidence="1 2" key="1">
    <citation type="submission" date="2018-12" db="EMBL/GenBank/DDBJ databases">
        <title>The genome of Variovorax gossypii DSM 100435.</title>
        <authorList>
            <person name="Gao J."/>
            <person name="Sun J."/>
        </authorList>
    </citation>
    <scope>NUCLEOTIDE SEQUENCE [LARGE SCALE GENOMIC DNA]</scope>
    <source>
        <strain evidence="1 2">DSM 100435</strain>
    </source>
</reference>
<dbReference type="AlphaFoldDB" id="A0A431TN33"/>
<dbReference type="OrthoDB" id="9155535at2"/>
<evidence type="ECO:0000313" key="1">
    <source>
        <dbReference type="EMBL" id="RTQ35009.1"/>
    </source>
</evidence>
<organism evidence="1 2">
    <name type="scientific">Variovorax gossypii</name>
    <dbReference type="NCBI Taxonomy" id="1679495"/>
    <lineage>
        <taxon>Bacteria</taxon>
        <taxon>Pseudomonadati</taxon>
        <taxon>Pseudomonadota</taxon>
        <taxon>Betaproteobacteria</taxon>
        <taxon>Burkholderiales</taxon>
        <taxon>Comamonadaceae</taxon>
        <taxon>Variovorax</taxon>
    </lineage>
</organism>
<name>A0A431TN33_9BURK</name>
<proteinExistence type="predicted"/>
<protein>
    <submittedName>
        <fullName evidence="1">Uncharacterized protein</fullName>
    </submittedName>
</protein>
<comment type="caution">
    <text evidence="1">The sequence shown here is derived from an EMBL/GenBank/DDBJ whole genome shotgun (WGS) entry which is preliminary data.</text>
</comment>
<dbReference type="EMBL" id="RXOE01000002">
    <property type="protein sequence ID" value="RTQ35009.1"/>
    <property type="molecule type" value="Genomic_DNA"/>
</dbReference>